<dbReference type="PANTHER" id="PTHR47926">
    <property type="entry name" value="PENTATRICOPEPTIDE REPEAT-CONTAINING PROTEIN"/>
    <property type="match status" value="1"/>
</dbReference>
<dbReference type="NCBIfam" id="TIGR00756">
    <property type="entry name" value="PPR"/>
    <property type="match status" value="2"/>
</dbReference>
<dbReference type="PROSITE" id="PS51375">
    <property type="entry name" value="PPR"/>
    <property type="match status" value="1"/>
</dbReference>
<evidence type="ECO:0000256" key="1">
    <source>
        <dbReference type="ARBA" id="ARBA00022737"/>
    </source>
</evidence>
<dbReference type="GO" id="GO:0003723">
    <property type="term" value="F:RNA binding"/>
    <property type="evidence" value="ECO:0007669"/>
    <property type="project" value="InterPro"/>
</dbReference>
<dbReference type="InterPro" id="IPR011990">
    <property type="entry name" value="TPR-like_helical_dom_sf"/>
</dbReference>
<keyword evidence="4" id="KW-1185">Reference proteome</keyword>
<dbReference type="Proteomes" id="UP001161247">
    <property type="component" value="Chromosome 1"/>
</dbReference>
<reference evidence="3" key="1">
    <citation type="submission" date="2023-03" db="EMBL/GenBank/DDBJ databases">
        <authorList>
            <person name="Julca I."/>
        </authorList>
    </citation>
    <scope>NUCLEOTIDE SEQUENCE</scope>
</reference>
<dbReference type="GO" id="GO:0009451">
    <property type="term" value="P:RNA modification"/>
    <property type="evidence" value="ECO:0007669"/>
    <property type="project" value="InterPro"/>
</dbReference>
<dbReference type="AlphaFoldDB" id="A0AAV1C0V8"/>
<dbReference type="PANTHER" id="PTHR47926:SF423">
    <property type="entry name" value="REPEAT-CONTAINING PROTEIN, PUTATIVE-RELATED"/>
    <property type="match status" value="1"/>
</dbReference>
<dbReference type="EMBL" id="OX459118">
    <property type="protein sequence ID" value="CAI9088986.1"/>
    <property type="molecule type" value="Genomic_DNA"/>
</dbReference>
<evidence type="ECO:0000313" key="4">
    <source>
        <dbReference type="Proteomes" id="UP001161247"/>
    </source>
</evidence>
<accession>A0AAV1C0V8</accession>
<keyword evidence="1" id="KW-0677">Repeat</keyword>
<dbReference type="Pfam" id="PF01535">
    <property type="entry name" value="PPR"/>
    <property type="match status" value="2"/>
</dbReference>
<name>A0AAV1C0V8_OLDCO</name>
<evidence type="ECO:0000256" key="2">
    <source>
        <dbReference type="PROSITE-ProRule" id="PRU00708"/>
    </source>
</evidence>
<sequence>MSFHGLLVSALGLHGHAHEALQKFREMEVAGIVPDKVVYTAVISACRHVGLVQQGFELFGEMKTKYGHLKEAQDVIAWMPFPPNDSIWRSFLDGCKRKGFTELAVAA</sequence>
<gene>
    <name evidence="3" type="ORF">OLC1_LOCUS1431</name>
</gene>
<organism evidence="3 4">
    <name type="scientific">Oldenlandia corymbosa var. corymbosa</name>
    <dbReference type="NCBI Taxonomy" id="529605"/>
    <lineage>
        <taxon>Eukaryota</taxon>
        <taxon>Viridiplantae</taxon>
        <taxon>Streptophyta</taxon>
        <taxon>Embryophyta</taxon>
        <taxon>Tracheophyta</taxon>
        <taxon>Spermatophyta</taxon>
        <taxon>Magnoliopsida</taxon>
        <taxon>eudicotyledons</taxon>
        <taxon>Gunneridae</taxon>
        <taxon>Pentapetalae</taxon>
        <taxon>asterids</taxon>
        <taxon>lamiids</taxon>
        <taxon>Gentianales</taxon>
        <taxon>Rubiaceae</taxon>
        <taxon>Rubioideae</taxon>
        <taxon>Spermacoceae</taxon>
        <taxon>Hedyotis-Oldenlandia complex</taxon>
        <taxon>Oldenlandia</taxon>
    </lineage>
</organism>
<protein>
    <submittedName>
        <fullName evidence="3">OLC1v1023463C1</fullName>
    </submittedName>
</protein>
<proteinExistence type="predicted"/>
<dbReference type="Gene3D" id="1.25.40.10">
    <property type="entry name" value="Tetratricopeptide repeat domain"/>
    <property type="match status" value="1"/>
</dbReference>
<evidence type="ECO:0000313" key="3">
    <source>
        <dbReference type="EMBL" id="CAI9088986.1"/>
    </source>
</evidence>
<feature type="repeat" description="PPR" evidence="2">
    <location>
        <begin position="35"/>
        <end position="65"/>
    </location>
</feature>
<dbReference type="InterPro" id="IPR002885">
    <property type="entry name" value="PPR_rpt"/>
</dbReference>
<dbReference type="InterPro" id="IPR046960">
    <property type="entry name" value="PPR_At4g14850-like_plant"/>
</dbReference>